<keyword evidence="3" id="KW-1185">Reference proteome</keyword>
<dbReference type="Gene3D" id="3.30.70.1430">
    <property type="entry name" value="Multidrug efflux transporter AcrB pore domain"/>
    <property type="match status" value="2"/>
</dbReference>
<dbReference type="PRINTS" id="PR00702">
    <property type="entry name" value="ACRIFLAVINRP"/>
</dbReference>
<dbReference type="InterPro" id="IPR027463">
    <property type="entry name" value="AcrB_DN_DC_subdom"/>
</dbReference>
<feature type="transmembrane region" description="Helical" evidence="1">
    <location>
        <begin position="529"/>
        <end position="554"/>
    </location>
</feature>
<protein>
    <submittedName>
        <fullName evidence="2">Acriflavin resistance protein</fullName>
    </submittedName>
</protein>
<dbReference type="PANTHER" id="PTHR32063">
    <property type="match status" value="1"/>
</dbReference>
<evidence type="ECO:0000313" key="3">
    <source>
        <dbReference type="Proteomes" id="UP000323521"/>
    </source>
</evidence>
<keyword evidence="1" id="KW-1133">Transmembrane helix</keyword>
<accession>A0A3G1L0M8</accession>
<feature type="transmembrane region" description="Helical" evidence="1">
    <location>
        <begin position="461"/>
        <end position="480"/>
    </location>
</feature>
<dbReference type="Gene3D" id="3.30.70.1320">
    <property type="entry name" value="Multidrug efflux transporter AcrB pore domain like"/>
    <property type="match status" value="1"/>
</dbReference>
<dbReference type="KEGG" id="fwa:DCMF_28705"/>
<feature type="transmembrane region" description="Helical" evidence="1">
    <location>
        <begin position="12"/>
        <end position="32"/>
    </location>
</feature>
<dbReference type="SUPFAM" id="SSF82866">
    <property type="entry name" value="Multidrug efflux transporter AcrB transmembrane domain"/>
    <property type="match status" value="2"/>
</dbReference>
<dbReference type="Gene3D" id="1.20.1640.10">
    <property type="entry name" value="Multidrug efflux transporter AcrB transmembrane domain"/>
    <property type="match status" value="2"/>
</dbReference>
<gene>
    <name evidence="2" type="ORF">DCMF_28705</name>
</gene>
<evidence type="ECO:0000256" key="1">
    <source>
        <dbReference type="SAM" id="Phobius"/>
    </source>
</evidence>
<feature type="transmembrane region" description="Helical" evidence="1">
    <location>
        <begin position="984"/>
        <end position="1007"/>
    </location>
</feature>
<dbReference type="PANTHER" id="PTHR32063:SF0">
    <property type="entry name" value="SWARMING MOTILITY PROTEIN SWRC"/>
    <property type="match status" value="1"/>
</dbReference>
<dbReference type="Gene3D" id="3.30.70.1440">
    <property type="entry name" value="Multidrug efflux transporter AcrB pore domain"/>
    <property type="match status" value="1"/>
</dbReference>
<feature type="transmembrane region" description="Helical" evidence="1">
    <location>
        <begin position="953"/>
        <end position="972"/>
    </location>
</feature>
<dbReference type="Pfam" id="PF00873">
    <property type="entry name" value="ACR_tran"/>
    <property type="match status" value="1"/>
</dbReference>
<feature type="transmembrane region" description="Helical" evidence="1">
    <location>
        <begin position="429"/>
        <end position="455"/>
    </location>
</feature>
<dbReference type="SUPFAM" id="SSF82714">
    <property type="entry name" value="Multidrug efflux transporter AcrB TolC docking domain, DN and DC subdomains"/>
    <property type="match status" value="2"/>
</dbReference>
<dbReference type="EMBL" id="CP017634">
    <property type="protein sequence ID" value="ATW28208.1"/>
    <property type="molecule type" value="Genomic_DNA"/>
</dbReference>
<organism evidence="2 3">
    <name type="scientific">Formimonas warabiya</name>
    <dbReference type="NCBI Taxonomy" id="1761012"/>
    <lineage>
        <taxon>Bacteria</taxon>
        <taxon>Bacillati</taxon>
        <taxon>Bacillota</taxon>
        <taxon>Clostridia</taxon>
        <taxon>Eubacteriales</taxon>
        <taxon>Peptococcaceae</taxon>
        <taxon>Candidatus Formimonas</taxon>
    </lineage>
</organism>
<name>A0A3G1L0M8_FORW1</name>
<keyword evidence="1" id="KW-0812">Transmembrane</keyword>
<evidence type="ECO:0000313" key="2">
    <source>
        <dbReference type="EMBL" id="ATW28208.1"/>
    </source>
</evidence>
<dbReference type="Proteomes" id="UP000323521">
    <property type="component" value="Chromosome"/>
</dbReference>
<reference evidence="2 3" key="1">
    <citation type="submission" date="2016-10" db="EMBL/GenBank/DDBJ databases">
        <title>Complete Genome Sequence of Peptococcaceae strain DCMF.</title>
        <authorList>
            <person name="Edwards R.J."/>
            <person name="Holland S.I."/>
            <person name="Deshpande N.P."/>
            <person name="Wong Y.K."/>
            <person name="Ertan H."/>
            <person name="Manefield M."/>
            <person name="Russell T.L."/>
            <person name="Lee M.J."/>
        </authorList>
    </citation>
    <scope>NUCLEOTIDE SEQUENCE [LARGE SCALE GENOMIC DNA]</scope>
    <source>
        <strain evidence="2 3">DCMF</strain>
    </source>
</reference>
<sequence length="1032" mass="112579">MYLTNLSLKRSVFATVTILALVVLGFLSYFGLNINDYPEVEFPYVAVTIIQQGASPEQIESKIALKVEEAIGQISGIKHIYSIVNEGVSMTWAEFTLETPSAVAAQDVRDKLSTIRGDLPQDIEEPVIARFDPMAVPIMSLAVTGDISLREITAIVEDQVKRPLEAVKGVGAVNMYGDEEREIQIQLDKEKMALYGLTTVEILDSLRSENLDIPGGKLSDEGREITLRTAGNMVRVEDFANLPVARRSGVQLYVKDVARVVDGTKEKSSLALYQGKQTIGLDIIKQSGTNTVKVADTVRKTVEELQKGLPHGVKVNIVTDNSSFIRESVQDVFRTIIEGSILAVLTVFVFLRNWRSTAISAVSIPTSIITTFFMMRALNFSLNYLSLMALSLSVGLLIDDAIVVIENITRHMSQGKSALTAAKEATTEIGLAVTATSLTIVAVFLPVAGMTGIIGQFFKQFGLTVVCAVLMSLLVSFTLVPLMSSRVLKQEEPRIRGPVGVFLGWFNKGLNFITGCYAQLLKGVLRHRWLTLGLATVLFVGSLMMVGFLGSSFIPSADIGQLNVSAQLDSGLSLEAAENITVEMEKAVRSLPEVVSTYSKVKADNVNMFVELVDKKERQRSVGDIARDLREKFKSFAGIQVAINTNSGIDSAKTVEWYLLGQDDTLLQGYAEKALQVAASIPGAVDVASSYKPGKAESKIEIKHDLAADLGISTGQVADTLYTLFSGTVVGQFEEGEDRFDVRVRLQDANRKNIDDLSNIYLPSRYAGANGENPMIPLDQVTEKVFNTSSSEILRYDRTKEILISANLDGISLGEFNKLFNEKFAQEVHMPAGYRIFAGGESELMGDTFSSMGMAIFTAVLFIFFILAAQFESYIDPFAIMLSLPLAIIGAVLGLWVMGSDLSLMSMIGIIMLMGLVTKNAILLVDFAKQQRAKGVERSEALLKAAVTRLRPIMMTTVAMIFGMMPLALALGKGAESRAPMAHAIIGGLITSTLLTLVVVPVIYTILDDLKNWGRKHLRKKSPARQNAVKEL</sequence>
<feature type="transmembrane region" description="Helical" evidence="1">
    <location>
        <begin position="878"/>
        <end position="898"/>
    </location>
</feature>
<dbReference type="OrthoDB" id="9757876at2"/>
<dbReference type="SUPFAM" id="SSF82693">
    <property type="entry name" value="Multidrug efflux transporter AcrB pore domain, PN1, PN2, PC1 and PC2 subdomains"/>
    <property type="match status" value="3"/>
</dbReference>
<dbReference type="GO" id="GO:0042910">
    <property type="term" value="F:xenobiotic transmembrane transporter activity"/>
    <property type="evidence" value="ECO:0007669"/>
    <property type="project" value="TreeGrafter"/>
</dbReference>
<keyword evidence="1" id="KW-0472">Membrane</keyword>
<dbReference type="RefSeq" id="WP_148137617.1">
    <property type="nucleotide sequence ID" value="NZ_CP017634.1"/>
</dbReference>
<dbReference type="Gene3D" id="3.30.2090.10">
    <property type="entry name" value="Multidrug efflux transporter AcrB TolC docking domain, DN and DC subdomains"/>
    <property type="match status" value="2"/>
</dbReference>
<dbReference type="GO" id="GO:0005886">
    <property type="term" value="C:plasma membrane"/>
    <property type="evidence" value="ECO:0007669"/>
    <property type="project" value="TreeGrafter"/>
</dbReference>
<feature type="transmembrane region" description="Helical" evidence="1">
    <location>
        <begin position="358"/>
        <end position="378"/>
    </location>
</feature>
<dbReference type="AlphaFoldDB" id="A0A3G1L0M8"/>
<feature type="transmembrane region" description="Helical" evidence="1">
    <location>
        <begin position="384"/>
        <end position="408"/>
    </location>
</feature>
<proteinExistence type="predicted"/>
<feature type="transmembrane region" description="Helical" evidence="1">
    <location>
        <begin position="904"/>
        <end position="925"/>
    </location>
</feature>
<dbReference type="InterPro" id="IPR001036">
    <property type="entry name" value="Acrflvin-R"/>
</dbReference>
<feature type="transmembrane region" description="Helical" evidence="1">
    <location>
        <begin position="332"/>
        <end position="351"/>
    </location>
</feature>
<feature type="transmembrane region" description="Helical" evidence="1">
    <location>
        <begin position="852"/>
        <end position="871"/>
    </location>
</feature>